<accession>A0A8H3BJI3</accession>
<feature type="region of interest" description="Disordered" evidence="2">
    <location>
        <begin position="375"/>
        <end position="399"/>
    </location>
</feature>
<evidence type="ECO:0000313" key="3">
    <source>
        <dbReference type="EMBL" id="CAE6458223.1"/>
    </source>
</evidence>
<evidence type="ECO:0000256" key="2">
    <source>
        <dbReference type="SAM" id="MobiDB-lite"/>
    </source>
</evidence>
<gene>
    <name evidence="3" type="ORF">RDB_LOCUS155594</name>
</gene>
<feature type="region of interest" description="Disordered" evidence="2">
    <location>
        <begin position="58"/>
        <end position="95"/>
    </location>
</feature>
<evidence type="ECO:0000256" key="1">
    <source>
        <dbReference type="SAM" id="Coils"/>
    </source>
</evidence>
<dbReference type="Gene3D" id="1.10.287.1490">
    <property type="match status" value="1"/>
</dbReference>
<reference evidence="3" key="1">
    <citation type="submission" date="2021-01" db="EMBL/GenBank/DDBJ databases">
        <authorList>
            <person name="Kaushik A."/>
        </authorList>
    </citation>
    <scope>NUCLEOTIDE SEQUENCE</scope>
    <source>
        <strain evidence="3">AG1-1C</strain>
    </source>
</reference>
<name>A0A8H3BJI3_9AGAM</name>
<protein>
    <submittedName>
        <fullName evidence="3">Uncharacterized protein</fullName>
    </submittedName>
</protein>
<evidence type="ECO:0000313" key="4">
    <source>
        <dbReference type="Proteomes" id="UP000663846"/>
    </source>
</evidence>
<dbReference type="AlphaFoldDB" id="A0A8H3BJI3"/>
<feature type="coiled-coil region" evidence="1">
    <location>
        <begin position="138"/>
        <end position="337"/>
    </location>
</feature>
<sequence length="399" mass="44734">MLIFDIPDTVKKTLNSSRRAKSKSLWTTYSIKARPLSKTGAIAKQFSTQLVPRLASQLGLHGQPSGSETIASDQGQSKHSTKKSNACPAKRPRTEDWGTVHHGAFMLPCMQVLVDTIVNTRADSNTTLWSPEWMWARITQLEAELDETKAARDMALSEQDVVRIARQAEQNARREAMAQKSAAEASLARKEAEYSRLRAELEEALSRESVLLSDVKMLRGDLAKAEEGLRTAQSSLDESQKTSEQIKFLKQELEEARDRAHKLQLQKLYLEEQQSRSDAAEFEDAREKIQKLKAEVKRSNSELASTLEKLESTQRALEAKERKCSSTRGKYERIKEKLGAHKARLENERTLIGKLRDTLTPEAYRSLGATHETLGAFPSAMGSPLAVEEGNDTHKEESD</sequence>
<organism evidence="3 4">
    <name type="scientific">Rhizoctonia solani</name>
    <dbReference type="NCBI Taxonomy" id="456999"/>
    <lineage>
        <taxon>Eukaryota</taxon>
        <taxon>Fungi</taxon>
        <taxon>Dikarya</taxon>
        <taxon>Basidiomycota</taxon>
        <taxon>Agaricomycotina</taxon>
        <taxon>Agaricomycetes</taxon>
        <taxon>Cantharellales</taxon>
        <taxon>Ceratobasidiaceae</taxon>
        <taxon>Rhizoctonia</taxon>
    </lineage>
</organism>
<dbReference type="Proteomes" id="UP000663846">
    <property type="component" value="Unassembled WGS sequence"/>
</dbReference>
<proteinExistence type="predicted"/>
<feature type="compositionally biased region" description="Polar residues" evidence="2">
    <location>
        <begin position="64"/>
        <end position="78"/>
    </location>
</feature>
<keyword evidence="1" id="KW-0175">Coiled coil</keyword>
<dbReference type="EMBL" id="CAJMWS010000679">
    <property type="protein sequence ID" value="CAE6458223.1"/>
    <property type="molecule type" value="Genomic_DNA"/>
</dbReference>
<comment type="caution">
    <text evidence="3">The sequence shown here is derived from an EMBL/GenBank/DDBJ whole genome shotgun (WGS) entry which is preliminary data.</text>
</comment>